<protein>
    <submittedName>
        <fullName evidence="2">Uncharacterized protein</fullName>
    </submittedName>
</protein>
<dbReference type="Proteomes" id="UP001066276">
    <property type="component" value="Chromosome 8"/>
</dbReference>
<proteinExistence type="predicted"/>
<accession>A0AAV7NPA8</accession>
<sequence length="173" mass="19793">MALAGAKFASKSINMALNFRILEQLRMALYESKPLPRPAQFKELAVSELVVRQQQQLKFEKRMRRIEKTLADARWEWEQKKLRSLTLQGVKFFAAIMHKDEEEGKKATGKTNRSRSESKDARRSLTVEDESDAEDLGTQILRDRPPHYTVHESGPTASADPTPPSYSPTECRC</sequence>
<name>A0AAV7NPA8_PLEWA</name>
<reference evidence="2" key="1">
    <citation type="journal article" date="2022" name="bioRxiv">
        <title>Sequencing and chromosome-scale assembly of the giantPleurodeles waltlgenome.</title>
        <authorList>
            <person name="Brown T."/>
            <person name="Elewa A."/>
            <person name="Iarovenko S."/>
            <person name="Subramanian E."/>
            <person name="Araus A.J."/>
            <person name="Petzold A."/>
            <person name="Susuki M."/>
            <person name="Suzuki K.-i.T."/>
            <person name="Hayashi T."/>
            <person name="Toyoda A."/>
            <person name="Oliveira C."/>
            <person name="Osipova E."/>
            <person name="Leigh N.D."/>
            <person name="Simon A."/>
            <person name="Yun M.H."/>
        </authorList>
    </citation>
    <scope>NUCLEOTIDE SEQUENCE</scope>
    <source>
        <strain evidence="2">20211129_DDA</strain>
        <tissue evidence="2">Liver</tissue>
    </source>
</reference>
<feature type="compositionally biased region" description="Basic and acidic residues" evidence="1">
    <location>
        <begin position="141"/>
        <end position="150"/>
    </location>
</feature>
<evidence type="ECO:0000313" key="2">
    <source>
        <dbReference type="EMBL" id="KAJ1116477.1"/>
    </source>
</evidence>
<dbReference type="EMBL" id="JANPWB010000012">
    <property type="protein sequence ID" value="KAJ1116477.1"/>
    <property type="molecule type" value="Genomic_DNA"/>
</dbReference>
<dbReference type="AlphaFoldDB" id="A0AAV7NPA8"/>
<keyword evidence="3" id="KW-1185">Reference proteome</keyword>
<evidence type="ECO:0000313" key="3">
    <source>
        <dbReference type="Proteomes" id="UP001066276"/>
    </source>
</evidence>
<organism evidence="2 3">
    <name type="scientific">Pleurodeles waltl</name>
    <name type="common">Iberian ribbed newt</name>
    <dbReference type="NCBI Taxonomy" id="8319"/>
    <lineage>
        <taxon>Eukaryota</taxon>
        <taxon>Metazoa</taxon>
        <taxon>Chordata</taxon>
        <taxon>Craniata</taxon>
        <taxon>Vertebrata</taxon>
        <taxon>Euteleostomi</taxon>
        <taxon>Amphibia</taxon>
        <taxon>Batrachia</taxon>
        <taxon>Caudata</taxon>
        <taxon>Salamandroidea</taxon>
        <taxon>Salamandridae</taxon>
        <taxon>Pleurodelinae</taxon>
        <taxon>Pleurodeles</taxon>
    </lineage>
</organism>
<comment type="caution">
    <text evidence="2">The sequence shown here is derived from an EMBL/GenBank/DDBJ whole genome shotgun (WGS) entry which is preliminary data.</text>
</comment>
<gene>
    <name evidence="2" type="ORF">NDU88_004688</name>
</gene>
<feature type="region of interest" description="Disordered" evidence="1">
    <location>
        <begin position="101"/>
        <end position="173"/>
    </location>
</feature>
<feature type="compositionally biased region" description="Basic and acidic residues" evidence="1">
    <location>
        <begin position="114"/>
        <end position="126"/>
    </location>
</feature>
<evidence type="ECO:0000256" key="1">
    <source>
        <dbReference type="SAM" id="MobiDB-lite"/>
    </source>
</evidence>